<keyword evidence="2" id="KW-1185">Reference proteome</keyword>
<evidence type="ECO:0008006" key="3">
    <source>
        <dbReference type="Google" id="ProtNLM"/>
    </source>
</evidence>
<accession>A0A7W8AAK8</accession>
<protein>
    <recommendedName>
        <fullName evidence="3">ParB/Sulfiredoxin domain-containing protein</fullName>
    </recommendedName>
</protein>
<proteinExistence type="predicted"/>
<sequence>MTTDSHRRTFIARALQAYEEAPAPKETLTLQLRGGTVLPVVEIPLEIPVLNQDSFRIAPQLDDHPACAQVRADPYSPESQVIIAQLVEEVHRYSDELKENLVQDGQQQAGLITRDGKLINGNTRCVLLRQLDREGRGSATTLKVAVLNDTLSNRELLEVEMLLQQQVELKDSYRLTNHLMMIKRLHEADMTDEQIARTLRLRASNGQTGAQRILERREILRLMERARRLVFPPMPMSVFASDDDKLQNWQELLKKVKATEQNVGTVAAEHLIANWLIAYLTGNSSVHKLRFATDSLIEDHVLHELGQYKERIIPQSADLPTVQAPPPTGISLLDDDDDIADDNHQTNPEVRALLNVVAQARQADQNSEILLSTGQRTPAADVLQEVGGRVRKGLDIEKRKNAAGDRLMRPSGHLNTAKVQLRDALRALEDVKGDSQFEASKESVLELIAEISSLIAELTSALNGVPVQRTLPNE</sequence>
<dbReference type="AlphaFoldDB" id="A0A7W8AAK8"/>
<evidence type="ECO:0000313" key="2">
    <source>
        <dbReference type="Proteomes" id="UP000568380"/>
    </source>
</evidence>
<dbReference type="RefSeq" id="WP_184971015.1">
    <property type="nucleotide sequence ID" value="NZ_JACHIN010000014.1"/>
</dbReference>
<gene>
    <name evidence="1" type="ORF">HNR40_008114</name>
</gene>
<name>A0A7W8AAK8_9ACTN</name>
<dbReference type="EMBL" id="JACHIN010000014">
    <property type="protein sequence ID" value="MBB5082618.1"/>
    <property type="molecule type" value="Genomic_DNA"/>
</dbReference>
<evidence type="ECO:0000313" key="1">
    <source>
        <dbReference type="EMBL" id="MBB5082618.1"/>
    </source>
</evidence>
<dbReference type="Proteomes" id="UP000568380">
    <property type="component" value="Unassembled WGS sequence"/>
</dbReference>
<comment type="caution">
    <text evidence="1">The sequence shown here is derived from an EMBL/GenBank/DDBJ whole genome shotgun (WGS) entry which is preliminary data.</text>
</comment>
<reference evidence="1 2" key="1">
    <citation type="submission" date="2020-08" db="EMBL/GenBank/DDBJ databases">
        <title>Genomic Encyclopedia of Type Strains, Phase IV (KMG-IV): sequencing the most valuable type-strain genomes for metagenomic binning, comparative biology and taxonomic classification.</title>
        <authorList>
            <person name="Goeker M."/>
        </authorList>
    </citation>
    <scope>NUCLEOTIDE SEQUENCE [LARGE SCALE GENOMIC DNA]</scope>
    <source>
        <strain evidence="1 2">DSM 45385</strain>
    </source>
</reference>
<organism evidence="1 2">
    <name type="scientific">Nonomuraea endophytica</name>
    <dbReference type="NCBI Taxonomy" id="714136"/>
    <lineage>
        <taxon>Bacteria</taxon>
        <taxon>Bacillati</taxon>
        <taxon>Actinomycetota</taxon>
        <taxon>Actinomycetes</taxon>
        <taxon>Streptosporangiales</taxon>
        <taxon>Streptosporangiaceae</taxon>
        <taxon>Nonomuraea</taxon>
    </lineage>
</organism>